<dbReference type="FunFam" id="1.25.10.10:FF:000805">
    <property type="entry name" value="Similar to transcription factor CBF/MAK21"/>
    <property type="match status" value="1"/>
</dbReference>
<proteinExistence type="inferred from homology"/>
<evidence type="ECO:0000256" key="6">
    <source>
        <dbReference type="ARBA" id="ARBA00023163"/>
    </source>
</evidence>
<dbReference type="FunCoup" id="A0A6P8ZAW5">
    <property type="interactions" value="1341"/>
</dbReference>
<evidence type="ECO:0000256" key="10">
    <source>
        <dbReference type="ARBA" id="ARBA00073389"/>
    </source>
</evidence>
<accession>A0A6P8ZAW5</accession>
<feature type="region of interest" description="Disordered" evidence="11">
    <location>
        <begin position="732"/>
        <end position="851"/>
    </location>
</feature>
<feature type="compositionally biased region" description="Basic residues" evidence="11">
    <location>
        <begin position="904"/>
        <end position="918"/>
    </location>
</feature>
<keyword evidence="6" id="KW-0804">Transcription</keyword>
<dbReference type="AlphaFoldDB" id="A0A6P8ZAW5"/>
<keyword evidence="3" id="KW-0597">Phosphoprotein</keyword>
<feature type="region of interest" description="Disordered" evidence="11">
    <location>
        <begin position="870"/>
        <end position="936"/>
    </location>
</feature>
<evidence type="ECO:0000256" key="8">
    <source>
        <dbReference type="ARBA" id="ARBA00031941"/>
    </source>
</evidence>
<organism evidence="14">
    <name type="scientific">Thrips palmi</name>
    <name type="common">Melon thrips</name>
    <dbReference type="NCBI Taxonomy" id="161013"/>
    <lineage>
        <taxon>Eukaryota</taxon>
        <taxon>Metazoa</taxon>
        <taxon>Ecdysozoa</taxon>
        <taxon>Arthropoda</taxon>
        <taxon>Hexapoda</taxon>
        <taxon>Insecta</taxon>
        <taxon>Pterygota</taxon>
        <taxon>Neoptera</taxon>
        <taxon>Paraneoptera</taxon>
        <taxon>Thysanoptera</taxon>
        <taxon>Terebrantia</taxon>
        <taxon>Thripoidea</taxon>
        <taxon>Thripidae</taxon>
        <taxon>Thrips</taxon>
    </lineage>
</organism>
<evidence type="ECO:0000256" key="5">
    <source>
        <dbReference type="ARBA" id="ARBA00023159"/>
    </source>
</evidence>
<feature type="compositionally biased region" description="Acidic residues" evidence="11">
    <location>
        <begin position="743"/>
        <end position="790"/>
    </location>
</feature>
<sequence length="936" mass="105424">MKKTKGKNNKPPMNFDMDFEPPPQDVEKWYTSLPADPEEFPSCPTDKLEQLKEEAKNYLISDSNGYSIKASKSSEQNWMRSVMAQGTGKDKMAALTIMIQEKPLYNISALQSLIGLIKLGKKECANCIDTLVELFVSDLLPPDKKLKKFSQRPLMLLDKLSSGNPAGRRRRLVLWYFEDQLKDTYKVFLDAVRLISTDSVEANKEKAIKALGTLLGSHPEQEATLLSILVNKMGDPLKKVASRSMLCLTHVLSKHPNMKGVIINEVEKLLFRPNVGHKARYYGICFLSQILFTKADAQIAANIIKLYLSFFKACVKLGDVDSKMLGVLLSGVNRAYPYAKEAMDSISEQLDTLYKIVHIAPFHVSLQGLTLLFQVSDYKNNVSDRFYSVLYRKLLDPALGNASHAPMFLNLVFQALKKDESVPRVKAFIKRLLQVCCYLPVPMACATLYMISQLCLKDTLKASSFQPNMVKEECEVKPSEAMSAALLEDDSEDEHYDDVPLDENEAAKQKKVKKASKSDQTVKDDAASAAWVYKTNSSNKSKSDGYDPMHRNPLYANADLSCYSELSFLSRHFHPTVALFASHLINEEANSYDGDPLKDFTLVRFLERFSFKNPKKLPENVPSLFAKRKKYASTGVRSLPVRSESYLKQKEDNVPVDEKYLFTYLQNRRAAAPDQDDKDSDAESIGDEEFDGILDKMMQKRGFKKDMDEDLDLNYSDIDEDLDFADEYTKNMTSKKTKKKSAEDDDGDDISGSDDEEEEEGDDEGGDFGDEDNDDFGDEDEDDFVDDGGDDVILNGKTKRKDKKQKDFDDYDDEEMPSDFDDYDDDGEDIDFGDDSEDEGPKAGKNRKKMKYDDVFASAEEFSELIEAAGNARDGTSSAVSNKDKASFKQLDWEAKRDRSMKGFGRKGPGKGSKKGKGKPAGVKRSSFKPKKNGRR</sequence>
<keyword evidence="5" id="KW-0010">Activator</keyword>
<evidence type="ECO:0000256" key="11">
    <source>
        <dbReference type="SAM" id="MobiDB-lite"/>
    </source>
</evidence>
<protein>
    <recommendedName>
        <fullName evidence="10">CCAAT/enhancer-binding protein zeta</fullName>
    </recommendedName>
    <alternativeName>
        <fullName evidence="8">CCAAT-box-binding transcription factor</fullName>
    </alternativeName>
</protein>
<comment type="function">
    <text evidence="9">Stimulates transcription from the HSP70 promoter.</text>
</comment>
<dbReference type="KEGG" id="tpal:117647062"/>
<feature type="compositionally biased region" description="Basic residues" evidence="11">
    <location>
        <begin position="926"/>
        <end position="936"/>
    </location>
</feature>
<comment type="subcellular location">
    <subcellularLocation>
        <location evidence="1">Nucleus</location>
    </subcellularLocation>
</comment>
<gene>
    <name evidence="14" type="primary">LOC117647062</name>
</gene>
<comment type="similarity">
    <text evidence="2">Belongs to the CBF/MAK21 family.</text>
</comment>
<dbReference type="PANTHER" id="PTHR12048">
    <property type="entry name" value="CCAAT-BINDING FACTOR-RELATED"/>
    <property type="match status" value="1"/>
</dbReference>
<evidence type="ECO:0000313" key="13">
    <source>
        <dbReference type="Proteomes" id="UP000515158"/>
    </source>
</evidence>
<dbReference type="OrthoDB" id="28947at2759"/>
<feature type="region of interest" description="Disordered" evidence="11">
    <location>
        <begin position="671"/>
        <end position="691"/>
    </location>
</feature>
<evidence type="ECO:0000256" key="4">
    <source>
        <dbReference type="ARBA" id="ARBA00023015"/>
    </source>
</evidence>
<evidence type="ECO:0000313" key="14">
    <source>
        <dbReference type="RefSeq" id="XP_034244442.1"/>
    </source>
</evidence>
<dbReference type="InterPro" id="IPR016024">
    <property type="entry name" value="ARM-type_fold"/>
</dbReference>
<feature type="domain" description="CCAAT-binding factor" evidence="12">
    <location>
        <begin position="365"/>
        <end position="581"/>
    </location>
</feature>
<dbReference type="GeneID" id="117647062"/>
<dbReference type="InterPro" id="IPR040155">
    <property type="entry name" value="CEBPZ/Mak21-like"/>
</dbReference>
<keyword evidence="13" id="KW-1185">Reference proteome</keyword>
<evidence type="ECO:0000256" key="3">
    <source>
        <dbReference type="ARBA" id="ARBA00022553"/>
    </source>
</evidence>
<dbReference type="SUPFAM" id="SSF48371">
    <property type="entry name" value="ARM repeat"/>
    <property type="match status" value="1"/>
</dbReference>
<feature type="compositionally biased region" description="Acidic residues" evidence="11">
    <location>
        <begin position="674"/>
        <end position="691"/>
    </location>
</feature>
<dbReference type="RefSeq" id="XP_034244442.1">
    <property type="nucleotide sequence ID" value="XM_034388551.1"/>
</dbReference>
<evidence type="ECO:0000259" key="12">
    <source>
        <dbReference type="Pfam" id="PF03914"/>
    </source>
</evidence>
<dbReference type="GO" id="GO:0005634">
    <property type="term" value="C:nucleus"/>
    <property type="evidence" value="ECO:0007669"/>
    <property type="project" value="UniProtKB-SubCell"/>
</dbReference>
<dbReference type="PANTHER" id="PTHR12048:SF0">
    <property type="entry name" value="CCAAT_ENHANCER-BINDING PROTEIN ZETA"/>
    <property type="match status" value="1"/>
</dbReference>
<evidence type="ECO:0000256" key="7">
    <source>
        <dbReference type="ARBA" id="ARBA00023242"/>
    </source>
</evidence>
<reference evidence="14" key="1">
    <citation type="submission" date="2025-08" db="UniProtKB">
        <authorList>
            <consortium name="RefSeq"/>
        </authorList>
    </citation>
    <scope>IDENTIFICATION</scope>
    <source>
        <tissue evidence="14">Total insect</tissue>
    </source>
</reference>
<evidence type="ECO:0000256" key="9">
    <source>
        <dbReference type="ARBA" id="ARBA00058879"/>
    </source>
</evidence>
<evidence type="ECO:0000256" key="1">
    <source>
        <dbReference type="ARBA" id="ARBA00004123"/>
    </source>
</evidence>
<feature type="region of interest" description="Disordered" evidence="11">
    <location>
        <begin position="1"/>
        <end position="21"/>
    </location>
</feature>
<keyword evidence="4" id="KW-0805">Transcription regulation</keyword>
<feature type="compositionally biased region" description="Acidic residues" evidence="11">
    <location>
        <begin position="809"/>
        <end position="838"/>
    </location>
</feature>
<evidence type="ECO:0000256" key="2">
    <source>
        <dbReference type="ARBA" id="ARBA00007797"/>
    </source>
</evidence>
<name>A0A6P8ZAW5_THRPL</name>
<dbReference type="InParanoid" id="A0A6P8ZAW5"/>
<dbReference type="InterPro" id="IPR005612">
    <property type="entry name" value="CCAAT-binding_factor"/>
</dbReference>
<keyword evidence="7" id="KW-0539">Nucleus</keyword>
<feature type="compositionally biased region" description="Basic and acidic residues" evidence="11">
    <location>
        <begin position="882"/>
        <end position="901"/>
    </location>
</feature>
<dbReference type="Pfam" id="PF03914">
    <property type="entry name" value="CBF"/>
    <property type="match status" value="1"/>
</dbReference>
<dbReference type="Proteomes" id="UP000515158">
    <property type="component" value="Unplaced"/>
</dbReference>